<sequence length="34" mass="3903">FTNQKTEVKLGCGVRNRMLQTPRPKSVRVKVETT</sequence>
<dbReference type="EMBL" id="WBWF01000032">
    <property type="protein sequence ID" value="KAB2699466.1"/>
    <property type="molecule type" value="Genomic_DNA"/>
</dbReference>
<feature type="non-terminal residue" evidence="1">
    <location>
        <position position="1"/>
    </location>
</feature>
<name>A0AB34DHR3_9HYPH</name>
<reference evidence="1 3" key="1">
    <citation type="submission" date="2019-09" db="EMBL/GenBank/DDBJ databases">
        <title>Taxonomic organization of the family Brucellaceae based on a phylogenomic approach.</title>
        <authorList>
            <person name="Leclercq S."/>
            <person name="Cloeckaert A."/>
            <person name="Zygmunt M.S."/>
        </authorList>
    </citation>
    <scope>NUCLEOTIDE SEQUENCE [LARGE SCALE GENOMIC DNA]</scope>
    <source>
        <strain evidence="1 3">LUP23</strain>
    </source>
</reference>
<organism evidence="1 3">
    <name type="scientific">Brucella lupini</name>
    <dbReference type="NCBI Taxonomy" id="255457"/>
    <lineage>
        <taxon>Bacteria</taxon>
        <taxon>Pseudomonadati</taxon>
        <taxon>Pseudomonadota</taxon>
        <taxon>Alphaproteobacteria</taxon>
        <taxon>Hyphomicrobiales</taxon>
        <taxon>Brucellaceae</taxon>
        <taxon>Brucella/Ochrobactrum group</taxon>
        <taxon>Brucella</taxon>
    </lineage>
</organism>
<dbReference type="Proteomes" id="UP000435957">
    <property type="component" value="Unassembled WGS sequence"/>
</dbReference>
<protein>
    <submittedName>
        <fullName evidence="1">IS5/IS1182 family transposase</fullName>
    </submittedName>
</protein>
<dbReference type="EMBL" id="WBWF01000034">
    <property type="protein sequence ID" value="KAB2699052.1"/>
    <property type="molecule type" value="Genomic_DNA"/>
</dbReference>
<evidence type="ECO:0000313" key="3">
    <source>
        <dbReference type="Proteomes" id="UP000435957"/>
    </source>
</evidence>
<accession>A0AB34DHR3</accession>
<dbReference type="AlphaFoldDB" id="A0AB34DHR3"/>
<evidence type="ECO:0000313" key="1">
    <source>
        <dbReference type="EMBL" id="KAB2699052.1"/>
    </source>
</evidence>
<keyword evidence="3" id="KW-1185">Reference proteome</keyword>
<proteinExistence type="predicted"/>
<comment type="caution">
    <text evidence="1">The sequence shown here is derived from an EMBL/GenBank/DDBJ whole genome shotgun (WGS) entry which is preliminary data.</text>
</comment>
<gene>
    <name evidence="2" type="ORF">F9L03_25270</name>
    <name evidence="1" type="ORF">F9L03_25605</name>
</gene>
<evidence type="ECO:0000313" key="2">
    <source>
        <dbReference type="EMBL" id="KAB2699466.1"/>
    </source>
</evidence>